<keyword evidence="1" id="KW-0489">Methyltransferase</keyword>
<dbReference type="Proteomes" id="UP001601059">
    <property type="component" value="Unassembled WGS sequence"/>
</dbReference>
<accession>A0ABW6K8P8</accession>
<sequence length="123" mass="14520">MWKLVNGKLIQTTDTSRVKFRTNISKSLLDQLENLAYENDTHVNYLLESGLQEVLSQGVITFNKKTRPKDRVQYKTTYDKELLEQVKEFANNHQLFINDVIEYSANYINMDSIKNSDYKHRVE</sequence>
<protein>
    <submittedName>
        <fullName evidence="1">rRNA methyltransferase</fullName>
    </submittedName>
</protein>
<keyword evidence="1" id="KW-0808">Transferase</keyword>
<dbReference type="RefSeq" id="WP_389357442.1">
    <property type="nucleotide sequence ID" value="NZ_JBIACK010000001.1"/>
</dbReference>
<gene>
    <name evidence="1" type="ORF">ACFYKX_01705</name>
</gene>
<evidence type="ECO:0000313" key="1">
    <source>
        <dbReference type="EMBL" id="MFE8699330.1"/>
    </source>
</evidence>
<dbReference type="GO" id="GO:0008168">
    <property type="term" value="F:methyltransferase activity"/>
    <property type="evidence" value="ECO:0007669"/>
    <property type="project" value="UniProtKB-KW"/>
</dbReference>
<dbReference type="GO" id="GO:0032259">
    <property type="term" value="P:methylation"/>
    <property type="evidence" value="ECO:0007669"/>
    <property type="project" value="UniProtKB-KW"/>
</dbReference>
<organism evidence="1 2">
    <name type="scientific">Cytobacillus spartinae</name>
    <dbReference type="NCBI Taxonomy" id="3299023"/>
    <lineage>
        <taxon>Bacteria</taxon>
        <taxon>Bacillati</taxon>
        <taxon>Bacillota</taxon>
        <taxon>Bacilli</taxon>
        <taxon>Bacillales</taxon>
        <taxon>Bacillaceae</taxon>
        <taxon>Cytobacillus</taxon>
    </lineage>
</organism>
<proteinExistence type="predicted"/>
<keyword evidence="2" id="KW-1185">Reference proteome</keyword>
<reference evidence="1 2" key="1">
    <citation type="submission" date="2024-08" db="EMBL/GenBank/DDBJ databases">
        <title>Two novel Cytobacillus novel species.</title>
        <authorList>
            <person name="Liu G."/>
        </authorList>
    </citation>
    <scope>NUCLEOTIDE SEQUENCE [LARGE SCALE GENOMIC DNA]</scope>
    <source>
        <strain evidence="1 2">FJAT-54145</strain>
    </source>
</reference>
<dbReference type="EMBL" id="JBIACK010000001">
    <property type="protein sequence ID" value="MFE8699330.1"/>
    <property type="molecule type" value="Genomic_DNA"/>
</dbReference>
<comment type="caution">
    <text evidence="1">The sequence shown here is derived from an EMBL/GenBank/DDBJ whole genome shotgun (WGS) entry which is preliminary data.</text>
</comment>
<evidence type="ECO:0000313" key="2">
    <source>
        <dbReference type="Proteomes" id="UP001601059"/>
    </source>
</evidence>
<name>A0ABW6K8P8_9BACI</name>